<comment type="caution">
    <text evidence="1">The sequence shown here is derived from an EMBL/GenBank/DDBJ whole genome shotgun (WGS) entry which is preliminary data.</text>
</comment>
<dbReference type="RefSeq" id="WP_069834121.1">
    <property type="nucleotide sequence ID" value="NZ_MDGQ01000003.1"/>
</dbReference>
<accession>A0A1E5T607</accession>
<dbReference type="STRING" id="1563681.BFP71_03890"/>
<dbReference type="AlphaFoldDB" id="A0A1E5T607"/>
<dbReference type="EMBL" id="MDGQ01000003">
    <property type="protein sequence ID" value="OEK06809.1"/>
    <property type="molecule type" value="Genomic_DNA"/>
</dbReference>
<dbReference type="OrthoDB" id="1100725at2"/>
<gene>
    <name evidence="1" type="ORF">BFP71_03890</name>
</gene>
<name>A0A1E5T607_9BACT</name>
<sequence>MRYKLKNHAVIEISKLIAADIIDHAYQSHSKMDGERLISLTNSRQVNSFIIRSLFNQWRNEVERLESPYFDFNHERVKEALKSFMNVLSNHISIDKEHLEPLLTQAIEDAILISFEPKDYLESILNRIERPQDFKLQFKYIKTNRELFKSLTDRIGDFDTKSSILQAYETIENGETEVVDVPEFLDKLNAANRISDLFDSIEEVVEVPIVEEPAPQPQPIEEELPSEKVADGPVTINDQFDQPTKGMTLAEKLQRKVNKSIESSLTLNEKFMFQNNLFDGDNSKMKEAFTSIDQAIDLQDALNRANQYNTDWDMDSEEVEAFMSVLERRFA</sequence>
<evidence type="ECO:0000313" key="1">
    <source>
        <dbReference type="EMBL" id="OEK06809.1"/>
    </source>
</evidence>
<organism evidence="1 2">
    <name type="scientific">Roseivirga misakiensis</name>
    <dbReference type="NCBI Taxonomy" id="1563681"/>
    <lineage>
        <taxon>Bacteria</taxon>
        <taxon>Pseudomonadati</taxon>
        <taxon>Bacteroidota</taxon>
        <taxon>Cytophagia</taxon>
        <taxon>Cytophagales</taxon>
        <taxon>Roseivirgaceae</taxon>
        <taxon>Roseivirga</taxon>
    </lineage>
</organism>
<keyword evidence="2" id="KW-1185">Reference proteome</keyword>
<reference evidence="1 2" key="1">
    <citation type="submission" date="2016-08" db="EMBL/GenBank/DDBJ databases">
        <title>Draft genome of Fabibacter sp. strain SK-8.</title>
        <authorList>
            <person name="Wong S.-K."/>
            <person name="Hamasaki K."/>
            <person name="Yoshizawa S."/>
        </authorList>
    </citation>
    <scope>NUCLEOTIDE SEQUENCE [LARGE SCALE GENOMIC DNA]</scope>
    <source>
        <strain evidence="1 2">SK-8</strain>
    </source>
</reference>
<dbReference type="Proteomes" id="UP000095552">
    <property type="component" value="Unassembled WGS sequence"/>
</dbReference>
<proteinExistence type="predicted"/>
<evidence type="ECO:0000313" key="2">
    <source>
        <dbReference type="Proteomes" id="UP000095552"/>
    </source>
</evidence>
<protein>
    <submittedName>
        <fullName evidence="1">Uncharacterized protein</fullName>
    </submittedName>
</protein>